<protein>
    <recommendedName>
        <fullName evidence="2">Prion-inhibition and propagation HeLo domain-containing protein</fullName>
    </recommendedName>
</protein>
<evidence type="ECO:0000313" key="4">
    <source>
        <dbReference type="Proteomes" id="UP000192596"/>
    </source>
</evidence>
<evidence type="ECO:0000313" key="3">
    <source>
        <dbReference type="EMBL" id="OQO00063.1"/>
    </source>
</evidence>
<dbReference type="OrthoDB" id="20872at2759"/>
<proteinExistence type="predicted"/>
<reference evidence="4" key="1">
    <citation type="submission" date="2017-03" db="EMBL/GenBank/DDBJ databases">
        <title>Genomes of endolithic fungi from Antarctica.</title>
        <authorList>
            <person name="Coleine C."/>
            <person name="Masonjones S."/>
            <person name="Stajich J.E."/>
        </authorList>
    </citation>
    <scope>NUCLEOTIDE SEQUENCE [LARGE SCALE GENOMIC DNA]</scope>
    <source>
        <strain evidence="4">CCFEE 5527</strain>
    </source>
</reference>
<feature type="domain" description="Prion-inhibition and propagation HeLo" evidence="2">
    <location>
        <begin position="6"/>
        <end position="202"/>
    </location>
</feature>
<dbReference type="Gene3D" id="1.20.120.1020">
    <property type="entry name" value="Prion-inhibition and propagation, HeLo domain"/>
    <property type="match status" value="1"/>
</dbReference>
<dbReference type="Proteomes" id="UP000192596">
    <property type="component" value="Unassembled WGS sequence"/>
</dbReference>
<accession>A0A1V8SLQ6</accession>
<organism evidence="3 4">
    <name type="scientific">Cryoendolithus antarcticus</name>
    <dbReference type="NCBI Taxonomy" id="1507870"/>
    <lineage>
        <taxon>Eukaryota</taxon>
        <taxon>Fungi</taxon>
        <taxon>Dikarya</taxon>
        <taxon>Ascomycota</taxon>
        <taxon>Pezizomycotina</taxon>
        <taxon>Dothideomycetes</taxon>
        <taxon>Dothideomycetidae</taxon>
        <taxon>Cladosporiales</taxon>
        <taxon>Cladosporiaceae</taxon>
        <taxon>Cryoendolithus</taxon>
    </lineage>
</organism>
<dbReference type="EMBL" id="NAJO01000037">
    <property type="protein sequence ID" value="OQO00063.1"/>
    <property type="molecule type" value="Genomic_DNA"/>
</dbReference>
<dbReference type="InParanoid" id="A0A1V8SLQ6"/>
<dbReference type="InterPro" id="IPR029498">
    <property type="entry name" value="HeLo_dom"/>
</dbReference>
<evidence type="ECO:0000256" key="1">
    <source>
        <dbReference type="SAM" id="MobiDB-lite"/>
    </source>
</evidence>
<name>A0A1V8SLQ6_9PEZI</name>
<feature type="compositionally biased region" description="Gly residues" evidence="1">
    <location>
        <begin position="303"/>
        <end position="356"/>
    </location>
</feature>
<dbReference type="InterPro" id="IPR038305">
    <property type="entry name" value="HeLo_sf"/>
</dbReference>
<dbReference type="AlphaFoldDB" id="A0A1V8SLQ6"/>
<keyword evidence="4" id="KW-1185">Reference proteome</keyword>
<sequence>MAEIAGLVIGGVALAGLVDSSLNLISRVNTGRAFKSAYQDAALEITMLGARLARWEKTYRAHPDPNATAEQGDLAESWLLTIKARLQDAYEIGRSYEWEGRVGSGAGEASDISSQQSAGRAAVVDKSRLTDKVRTAVEKFRSPGLSQEVTLADRTKWALADSDKMNELVLKISRLVSNIEQIFPSLEPALRAATKAEAAAIQPSAIDEPEEAIQEVHKAAAKVDARLGYILQDLEAYDNTVLHVGDNIDSSFAGGKEGSSISMRNLKAGGNSNVRIGSNYNAGSYDIGGNEFFGGPRRPPPGGGQGGGGSQGGGSGGSGGNEMSGGGSKPPRGGGGRGGDGGQGGASGGSGSNVKR</sequence>
<dbReference type="Pfam" id="PF14479">
    <property type="entry name" value="HeLo"/>
    <property type="match status" value="1"/>
</dbReference>
<evidence type="ECO:0000259" key="2">
    <source>
        <dbReference type="Pfam" id="PF14479"/>
    </source>
</evidence>
<feature type="region of interest" description="Disordered" evidence="1">
    <location>
        <begin position="290"/>
        <end position="356"/>
    </location>
</feature>
<comment type="caution">
    <text evidence="3">The sequence shown here is derived from an EMBL/GenBank/DDBJ whole genome shotgun (WGS) entry which is preliminary data.</text>
</comment>
<gene>
    <name evidence="3" type="ORF">B0A48_14266</name>
</gene>